<evidence type="ECO:0000256" key="4">
    <source>
        <dbReference type="ARBA" id="ARBA00023125"/>
    </source>
</evidence>
<protein>
    <submittedName>
        <fullName evidence="9">Putative WRKY transcription factor 4</fullName>
    </submittedName>
</protein>
<dbReference type="GO" id="GO:0005634">
    <property type="term" value="C:nucleus"/>
    <property type="evidence" value="ECO:0007669"/>
    <property type="project" value="UniProtKB-SubCell"/>
</dbReference>
<dbReference type="GO" id="GO:0043565">
    <property type="term" value="F:sequence-specific DNA binding"/>
    <property type="evidence" value="ECO:0007669"/>
    <property type="project" value="InterPro"/>
</dbReference>
<evidence type="ECO:0000256" key="2">
    <source>
        <dbReference type="ARBA" id="ARBA00022737"/>
    </source>
</evidence>
<dbReference type="GO" id="GO:0003700">
    <property type="term" value="F:DNA-binding transcription factor activity"/>
    <property type="evidence" value="ECO:0007669"/>
    <property type="project" value="InterPro"/>
</dbReference>
<dbReference type="FunFam" id="2.20.25.80:FF:000006">
    <property type="entry name" value="WRKY transcription factor"/>
    <property type="match status" value="1"/>
</dbReference>
<accession>A0A443NVP5</accession>
<dbReference type="Gene3D" id="2.20.25.80">
    <property type="entry name" value="WRKY domain"/>
    <property type="match status" value="2"/>
</dbReference>
<keyword evidence="10" id="KW-1185">Reference proteome</keyword>
<feature type="region of interest" description="Disordered" evidence="7">
    <location>
        <begin position="198"/>
        <end position="228"/>
    </location>
</feature>
<keyword evidence="3" id="KW-0805">Transcription regulation</keyword>
<dbReference type="InterPro" id="IPR003657">
    <property type="entry name" value="WRKY_dom"/>
</dbReference>
<evidence type="ECO:0000313" key="9">
    <source>
        <dbReference type="EMBL" id="RWR82574.1"/>
    </source>
</evidence>
<dbReference type="STRING" id="337451.A0A443NVP5"/>
<feature type="compositionally biased region" description="Polar residues" evidence="7">
    <location>
        <begin position="202"/>
        <end position="217"/>
    </location>
</feature>
<evidence type="ECO:0000256" key="6">
    <source>
        <dbReference type="ARBA" id="ARBA00023242"/>
    </source>
</evidence>
<dbReference type="InterPro" id="IPR036576">
    <property type="entry name" value="WRKY_dom_sf"/>
</dbReference>
<sequence length="505" mass="54316">MAENQSSKPSSSSSSSSGCVCSLLALARAKDPANSSPSGSEVANSPATTLSGDSLSGSQGQFVMSHQEALASVMAEAQMKLQAVHPSSSPKLPQNSPVPAVLSAFKPILQQQRPEPVLEETPADCYNWRKYGEKQVKGIECSRSYYRCSHADCDVKKNVVRCYSGHVIEIMYKGRHNHDPPQKNKYTKESSVPCSDLFGESESANLPVETTNRSNSPAPRRDQSAALATSEQQLHYPINCDGGAGIRVKYDDGREPKRRPGCPCRHCSAPGASGGDRSGSSKRTDRVESAGYHLTWMVTYLTPLLKTTGESKVVLQTASDLGTFSDGYKWRKYGQKIVKGNPNPRSYYKCTYDECPVRRHVERASDDAKTLVITYEGKHNHEPPGSKKEDPKVPVETAEGKQNHESSASEKGAAKAHAITHEGKENPGLPASENSNVSQGTALLIAAAVAAAAEGQLTKSNHVQIQESTAQVPSDREDEVSEKSLDLGGDKALESAQTLLSIGST</sequence>
<dbReference type="OrthoDB" id="764896at2759"/>
<feature type="region of interest" description="Disordered" evidence="7">
    <location>
        <begin position="30"/>
        <end position="59"/>
    </location>
</feature>
<evidence type="ECO:0000256" key="3">
    <source>
        <dbReference type="ARBA" id="ARBA00023015"/>
    </source>
</evidence>
<keyword evidence="5" id="KW-0804">Transcription</keyword>
<dbReference type="PANTHER" id="PTHR31221:SF193">
    <property type="entry name" value="WRKY TRANSCRIPTION FACTOR PROTEIN 1-RELATED"/>
    <property type="match status" value="1"/>
</dbReference>
<proteinExistence type="predicted"/>
<dbReference type="PANTHER" id="PTHR31221">
    <property type="entry name" value="WRKY TRANSCRIPTION FACTOR PROTEIN 1-RELATED"/>
    <property type="match status" value="1"/>
</dbReference>
<feature type="region of interest" description="Disordered" evidence="7">
    <location>
        <begin position="251"/>
        <end position="286"/>
    </location>
</feature>
<feature type="domain" description="WRKY" evidence="8">
    <location>
        <begin position="319"/>
        <end position="384"/>
    </location>
</feature>
<feature type="region of interest" description="Disordered" evidence="7">
    <location>
        <begin position="459"/>
        <end position="489"/>
    </location>
</feature>
<reference evidence="9 10" key="1">
    <citation type="journal article" date="2019" name="Nat. Plants">
        <title>Stout camphor tree genome fills gaps in understanding of flowering plant genome evolution.</title>
        <authorList>
            <person name="Chaw S.M."/>
            <person name="Liu Y.C."/>
            <person name="Wu Y.W."/>
            <person name="Wang H.Y."/>
            <person name="Lin C.I."/>
            <person name="Wu C.S."/>
            <person name="Ke H.M."/>
            <person name="Chang L.Y."/>
            <person name="Hsu C.Y."/>
            <person name="Yang H.T."/>
            <person name="Sudianto E."/>
            <person name="Hsu M.H."/>
            <person name="Wu K.P."/>
            <person name="Wang L.N."/>
            <person name="Leebens-Mack J.H."/>
            <person name="Tsai I.J."/>
        </authorList>
    </citation>
    <scope>NUCLEOTIDE SEQUENCE [LARGE SCALE GENOMIC DNA]</scope>
    <source>
        <strain evidence="10">cv. Chaw 1501</strain>
        <tissue evidence="9">Young leaves</tissue>
    </source>
</reference>
<feature type="compositionally biased region" description="Polar residues" evidence="7">
    <location>
        <begin position="459"/>
        <end position="472"/>
    </location>
</feature>
<comment type="subcellular location">
    <subcellularLocation>
        <location evidence="1">Nucleus</location>
    </subcellularLocation>
</comment>
<dbReference type="InterPro" id="IPR044810">
    <property type="entry name" value="WRKY_plant"/>
</dbReference>
<dbReference type="SMART" id="SM00774">
    <property type="entry name" value="WRKY"/>
    <property type="match status" value="2"/>
</dbReference>
<dbReference type="EMBL" id="QPKB01000004">
    <property type="protein sequence ID" value="RWR82574.1"/>
    <property type="molecule type" value="Genomic_DNA"/>
</dbReference>
<dbReference type="PROSITE" id="PS50811">
    <property type="entry name" value="WRKY"/>
    <property type="match status" value="2"/>
</dbReference>
<feature type="compositionally biased region" description="Basic and acidic residues" evidence="7">
    <location>
        <begin position="376"/>
        <end position="408"/>
    </location>
</feature>
<feature type="region of interest" description="Disordered" evidence="7">
    <location>
        <begin position="375"/>
        <end position="435"/>
    </location>
</feature>
<evidence type="ECO:0000313" key="10">
    <source>
        <dbReference type="Proteomes" id="UP000283530"/>
    </source>
</evidence>
<comment type="caution">
    <text evidence="9">The sequence shown here is derived from an EMBL/GenBank/DDBJ whole genome shotgun (WGS) entry which is preliminary data.</text>
</comment>
<dbReference type="Proteomes" id="UP000283530">
    <property type="component" value="Unassembled WGS sequence"/>
</dbReference>
<evidence type="ECO:0000256" key="1">
    <source>
        <dbReference type="ARBA" id="ARBA00004123"/>
    </source>
</evidence>
<name>A0A443NVP5_9MAGN</name>
<dbReference type="AlphaFoldDB" id="A0A443NVP5"/>
<keyword evidence="4" id="KW-0238">DNA-binding</keyword>
<dbReference type="SUPFAM" id="SSF118290">
    <property type="entry name" value="WRKY DNA-binding domain"/>
    <property type="match status" value="2"/>
</dbReference>
<gene>
    <name evidence="9" type="ORF">CKAN_01129800</name>
</gene>
<evidence type="ECO:0000259" key="8">
    <source>
        <dbReference type="PROSITE" id="PS50811"/>
    </source>
</evidence>
<organism evidence="9 10">
    <name type="scientific">Cinnamomum micranthum f. kanehirae</name>
    <dbReference type="NCBI Taxonomy" id="337451"/>
    <lineage>
        <taxon>Eukaryota</taxon>
        <taxon>Viridiplantae</taxon>
        <taxon>Streptophyta</taxon>
        <taxon>Embryophyta</taxon>
        <taxon>Tracheophyta</taxon>
        <taxon>Spermatophyta</taxon>
        <taxon>Magnoliopsida</taxon>
        <taxon>Magnoliidae</taxon>
        <taxon>Laurales</taxon>
        <taxon>Lauraceae</taxon>
        <taxon>Cinnamomum</taxon>
    </lineage>
</organism>
<feature type="compositionally biased region" description="Polar residues" evidence="7">
    <location>
        <begin position="33"/>
        <end position="49"/>
    </location>
</feature>
<feature type="compositionally biased region" description="Low complexity" evidence="7">
    <location>
        <begin position="50"/>
        <end position="59"/>
    </location>
</feature>
<feature type="domain" description="WRKY" evidence="8">
    <location>
        <begin position="117"/>
        <end position="181"/>
    </location>
</feature>
<dbReference type="Pfam" id="PF03106">
    <property type="entry name" value="WRKY"/>
    <property type="match status" value="2"/>
</dbReference>
<keyword evidence="2" id="KW-0677">Repeat</keyword>
<evidence type="ECO:0000256" key="5">
    <source>
        <dbReference type="ARBA" id="ARBA00023163"/>
    </source>
</evidence>
<evidence type="ECO:0000256" key="7">
    <source>
        <dbReference type="SAM" id="MobiDB-lite"/>
    </source>
</evidence>
<keyword evidence="6" id="KW-0539">Nucleus</keyword>